<proteinExistence type="predicted"/>
<keyword evidence="3" id="KW-1185">Reference proteome</keyword>
<sequence length="155" mass="16757">MSTQAALTSDTTGRPRPWRARITAGLRFARHYLEMVAAMLVGMVVLGWLESLLASAIGHPRALDGATVSALLMAANMSVAVAAWMSVRRHRLPLIGEMVAGMSVGFVALVPLWMGGTGHHHAATMAGHEWMYLGMLVAMLGRRQYYSDEQGNTHG</sequence>
<dbReference type="Proteomes" id="UP001501676">
    <property type="component" value="Unassembled WGS sequence"/>
</dbReference>
<evidence type="ECO:0000313" key="3">
    <source>
        <dbReference type="Proteomes" id="UP001501676"/>
    </source>
</evidence>
<name>A0ABP6STL0_9ACTN</name>
<protein>
    <recommendedName>
        <fullName evidence="4">SPW repeat-containing protein</fullName>
    </recommendedName>
</protein>
<organism evidence="2 3">
    <name type="scientific">Cryptosporangium minutisporangium</name>
    <dbReference type="NCBI Taxonomy" id="113569"/>
    <lineage>
        <taxon>Bacteria</taxon>
        <taxon>Bacillati</taxon>
        <taxon>Actinomycetota</taxon>
        <taxon>Actinomycetes</taxon>
        <taxon>Cryptosporangiales</taxon>
        <taxon>Cryptosporangiaceae</taxon>
        <taxon>Cryptosporangium</taxon>
    </lineage>
</organism>
<comment type="caution">
    <text evidence="2">The sequence shown here is derived from an EMBL/GenBank/DDBJ whole genome shotgun (WGS) entry which is preliminary data.</text>
</comment>
<feature type="transmembrane region" description="Helical" evidence="1">
    <location>
        <begin position="69"/>
        <end position="87"/>
    </location>
</feature>
<reference evidence="3" key="1">
    <citation type="journal article" date="2019" name="Int. J. Syst. Evol. Microbiol.">
        <title>The Global Catalogue of Microorganisms (GCM) 10K type strain sequencing project: providing services to taxonomists for standard genome sequencing and annotation.</title>
        <authorList>
            <consortium name="The Broad Institute Genomics Platform"/>
            <consortium name="The Broad Institute Genome Sequencing Center for Infectious Disease"/>
            <person name="Wu L."/>
            <person name="Ma J."/>
        </authorList>
    </citation>
    <scope>NUCLEOTIDE SEQUENCE [LARGE SCALE GENOMIC DNA]</scope>
    <source>
        <strain evidence="3">JCM 9458</strain>
    </source>
</reference>
<dbReference type="RefSeq" id="WP_345727291.1">
    <property type="nucleotide sequence ID" value="NZ_BAAAYN010000009.1"/>
</dbReference>
<keyword evidence="1" id="KW-0472">Membrane</keyword>
<evidence type="ECO:0008006" key="4">
    <source>
        <dbReference type="Google" id="ProtNLM"/>
    </source>
</evidence>
<evidence type="ECO:0000313" key="2">
    <source>
        <dbReference type="EMBL" id="GAA3384691.1"/>
    </source>
</evidence>
<evidence type="ECO:0000256" key="1">
    <source>
        <dbReference type="SAM" id="Phobius"/>
    </source>
</evidence>
<feature type="transmembrane region" description="Helical" evidence="1">
    <location>
        <begin position="94"/>
        <end position="114"/>
    </location>
</feature>
<dbReference type="EMBL" id="BAAAYN010000009">
    <property type="protein sequence ID" value="GAA3384691.1"/>
    <property type="molecule type" value="Genomic_DNA"/>
</dbReference>
<keyword evidence="1" id="KW-1133">Transmembrane helix</keyword>
<gene>
    <name evidence="2" type="ORF">GCM10020369_15340</name>
</gene>
<feature type="transmembrane region" description="Helical" evidence="1">
    <location>
        <begin position="31"/>
        <end position="49"/>
    </location>
</feature>
<accession>A0ABP6STL0</accession>
<keyword evidence="1" id="KW-0812">Transmembrane</keyword>